<dbReference type="GO" id="GO:0052689">
    <property type="term" value="F:carboxylic ester hydrolase activity"/>
    <property type="evidence" value="ECO:0007669"/>
    <property type="project" value="TreeGrafter"/>
</dbReference>
<evidence type="ECO:0000256" key="2">
    <source>
        <dbReference type="ARBA" id="ARBA00022801"/>
    </source>
</evidence>
<keyword evidence="5" id="KW-1185">Reference proteome</keyword>
<protein>
    <submittedName>
        <fullName evidence="4">Alpha/beta-hydrolase</fullName>
    </submittedName>
</protein>
<dbReference type="InterPro" id="IPR029058">
    <property type="entry name" value="AB_hydrolase_fold"/>
</dbReference>
<reference evidence="4" key="1">
    <citation type="submission" date="2020-11" db="EMBL/GenBank/DDBJ databases">
        <authorList>
            <consortium name="DOE Joint Genome Institute"/>
            <person name="Ahrendt S."/>
            <person name="Riley R."/>
            <person name="Andreopoulos W."/>
            <person name="Labutti K."/>
            <person name="Pangilinan J."/>
            <person name="Ruiz-Duenas F.J."/>
            <person name="Barrasa J.M."/>
            <person name="Sanchez-Garcia M."/>
            <person name="Camarero S."/>
            <person name="Miyauchi S."/>
            <person name="Serrano A."/>
            <person name="Linde D."/>
            <person name="Babiker R."/>
            <person name="Drula E."/>
            <person name="Ayuso-Fernandez I."/>
            <person name="Pacheco R."/>
            <person name="Padilla G."/>
            <person name="Ferreira P."/>
            <person name="Barriuso J."/>
            <person name="Kellner H."/>
            <person name="Castanera R."/>
            <person name="Alfaro M."/>
            <person name="Ramirez L."/>
            <person name="Pisabarro A.G."/>
            <person name="Kuo A."/>
            <person name="Tritt A."/>
            <person name="Lipzen A."/>
            <person name="He G."/>
            <person name="Yan M."/>
            <person name="Ng V."/>
            <person name="Cullen D."/>
            <person name="Martin F."/>
            <person name="Rosso M.-N."/>
            <person name="Henrissat B."/>
            <person name="Hibbett D."/>
            <person name="Martinez A.T."/>
            <person name="Grigoriev I.V."/>
        </authorList>
    </citation>
    <scope>NUCLEOTIDE SEQUENCE</scope>
    <source>
        <strain evidence="4">CBS 247.69</strain>
    </source>
</reference>
<evidence type="ECO:0000313" key="4">
    <source>
        <dbReference type="EMBL" id="KAF9460331.1"/>
    </source>
</evidence>
<dbReference type="PANTHER" id="PTHR46118">
    <property type="entry name" value="PROTEIN ABHD11"/>
    <property type="match status" value="1"/>
</dbReference>
<dbReference type="AlphaFoldDB" id="A0A9P5Y2P7"/>
<dbReference type="Gene3D" id="3.40.50.1820">
    <property type="entry name" value="alpha/beta hydrolase"/>
    <property type="match status" value="1"/>
</dbReference>
<name>A0A9P5Y2P7_9AGAR</name>
<evidence type="ECO:0000313" key="5">
    <source>
        <dbReference type="Proteomes" id="UP000807353"/>
    </source>
</evidence>
<dbReference type="SUPFAM" id="SSF53474">
    <property type="entry name" value="alpha/beta-Hydrolases"/>
    <property type="match status" value="1"/>
</dbReference>
<comment type="similarity">
    <text evidence="1">Belongs to the AB hydrolase superfamily.</text>
</comment>
<dbReference type="PANTHER" id="PTHR46118:SF4">
    <property type="entry name" value="PROTEIN ABHD11"/>
    <property type="match status" value="1"/>
</dbReference>
<proteinExistence type="inferred from homology"/>
<dbReference type="Pfam" id="PF00561">
    <property type="entry name" value="Abhydrolase_1"/>
    <property type="match status" value="1"/>
</dbReference>
<dbReference type="InterPro" id="IPR000073">
    <property type="entry name" value="AB_hydrolase_1"/>
</dbReference>
<comment type="caution">
    <text evidence="4">The sequence shown here is derived from an EMBL/GenBank/DDBJ whole genome shotgun (WGS) entry which is preliminary data.</text>
</comment>
<evidence type="ECO:0000259" key="3">
    <source>
        <dbReference type="Pfam" id="PF00561"/>
    </source>
</evidence>
<sequence>MLTSRFSRLGDARAFLQRATVIYRPCSVSTTSLKRPFSSSLTRHSKVVELDYVVNIPPDGNKTEGSLVILHGLFGSKRNFTTLSRAFMKELNIPVYALDLRNQGTSPHVEPMTYSYMAMDVLHFLNTHSLTNITLLGHSMGGKAAMAVALHPSLETSNSGILSNLIVADVAPTRAQLSGEFKQYVKAMKEIEQRKLKTKKEVLEVLQTYEKDSQLCAFLMTNLEPMTAAKPYAKFRVPLDTLGDAITEIGSFPYAPGERTWSGPTMFIKGSKSAYINRHNMPDIEAFFPTAALETLDAGHWVHGDRPAEFKQLVVDFIKRYSTR</sequence>
<dbReference type="Proteomes" id="UP000807353">
    <property type="component" value="Unassembled WGS sequence"/>
</dbReference>
<feature type="domain" description="AB hydrolase-1" evidence="3">
    <location>
        <begin position="67"/>
        <end position="307"/>
    </location>
</feature>
<evidence type="ECO:0000256" key="1">
    <source>
        <dbReference type="ARBA" id="ARBA00008645"/>
    </source>
</evidence>
<organism evidence="4 5">
    <name type="scientific">Collybia nuda</name>
    <dbReference type="NCBI Taxonomy" id="64659"/>
    <lineage>
        <taxon>Eukaryota</taxon>
        <taxon>Fungi</taxon>
        <taxon>Dikarya</taxon>
        <taxon>Basidiomycota</taxon>
        <taxon>Agaricomycotina</taxon>
        <taxon>Agaricomycetes</taxon>
        <taxon>Agaricomycetidae</taxon>
        <taxon>Agaricales</taxon>
        <taxon>Tricholomatineae</taxon>
        <taxon>Clitocybaceae</taxon>
        <taxon>Collybia</taxon>
    </lineage>
</organism>
<dbReference type="EMBL" id="MU150300">
    <property type="protein sequence ID" value="KAF9460331.1"/>
    <property type="molecule type" value="Genomic_DNA"/>
</dbReference>
<accession>A0A9P5Y2P7</accession>
<dbReference type="OrthoDB" id="8119704at2759"/>
<gene>
    <name evidence="4" type="ORF">BDZ94DRAFT_935729</name>
</gene>
<keyword evidence="2" id="KW-0378">Hydrolase</keyword>
<dbReference type="GO" id="GO:0005739">
    <property type="term" value="C:mitochondrion"/>
    <property type="evidence" value="ECO:0007669"/>
    <property type="project" value="TreeGrafter"/>
</dbReference>